<dbReference type="InterPro" id="IPR038906">
    <property type="entry name" value="TTC36"/>
</dbReference>
<evidence type="ECO:0000256" key="2">
    <source>
        <dbReference type="PROSITE-ProRule" id="PRU00339"/>
    </source>
</evidence>
<dbReference type="EMBL" id="CAJNOC010000238">
    <property type="protein sequence ID" value="CAF0731510.1"/>
    <property type="molecule type" value="Genomic_DNA"/>
</dbReference>
<dbReference type="SUPFAM" id="SSF48452">
    <property type="entry name" value="TPR-like"/>
    <property type="match status" value="1"/>
</dbReference>
<dbReference type="AlphaFoldDB" id="A0A813N2W1"/>
<dbReference type="Pfam" id="PF13181">
    <property type="entry name" value="TPR_8"/>
    <property type="match status" value="1"/>
</dbReference>
<evidence type="ECO:0000313" key="6">
    <source>
        <dbReference type="Proteomes" id="UP000663879"/>
    </source>
</evidence>
<dbReference type="CDD" id="cd22761">
    <property type="entry name" value="OTU_OTUD6"/>
    <property type="match status" value="1"/>
</dbReference>
<keyword evidence="2" id="KW-0802">TPR repeat</keyword>
<dbReference type="Gene3D" id="1.25.40.10">
    <property type="entry name" value="Tetratricopeptide repeat domain"/>
    <property type="match status" value="2"/>
</dbReference>
<dbReference type="InterPro" id="IPR019734">
    <property type="entry name" value="TPR_rpt"/>
</dbReference>
<evidence type="ECO:0000313" key="5">
    <source>
        <dbReference type="EMBL" id="CAF0731510.1"/>
    </source>
</evidence>
<dbReference type="InterPro" id="IPR003323">
    <property type="entry name" value="OTU_dom"/>
</dbReference>
<evidence type="ECO:0000256" key="3">
    <source>
        <dbReference type="SAM" id="MobiDB-lite"/>
    </source>
</evidence>
<dbReference type="PANTHER" id="PTHR21405:SF0">
    <property type="entry name" value="TETRATRICOPEPTIDE REPEAT PROTEIN 36"/>
    <property type="match status" value="1"/>
</dbReference>
<dbReference type="OrthoDB" id="415023at2759"/>
<proteinExistence type="inferred from homology"/>
<dbReference type="InterPro" id="IPR011990">
    <property type="entry name" value="TPR-like_helical_dom_sf"/>
</dbReference>
<dbReference type="Pfam" id="PF02338">
    <property type="entry name" value="OTU"/>
    <property type="match status" value="1"/>
</dbReference>
<feature type="domain" description="OTU" evidence="4">
    <location>
        <begin position="231"/>
        <end position="369"/>
    </location>
</feature>
<feature type="repeat" description="TPR" evidence="2">
    <location>
        <begin position="43"/>
        <end position="76"/>
    </location>
</feature>
<dbReference type="InterPro" id="IPR038765">
    <property type="entry name" value="Papain-like_cys_pep_sf"/>
</dbReference>
<comment type="caution">
    <text evidence="5">The sequence shown here is derived from an EMBL/GenBank/DDBJ whole genome shotgun (WGS) entry which is preliminary data.</text>
</comment>
<gene>
    <name evidence="5" type="ORF">OXX778_LOCUS2872</name>
</gene>
<dbReference type="SUPFAM" id="SSF54001">
    <property type="entry name" value="Cysteine proteinases"/>
    <property type="match status" value="1"/>
</dbReference>
<sequence>MSNLNDERVLNAIINPNTPFEDKKTETQPTQSKYEINQEINDAKNLEVEGVKAAQTGDIKRSIECFSKAIEIAPHWASSYNNRAQALQLSGDVDRDSLETLESLNERHRKEKKDLMAKIMNLKKSVTKGDKKKKKEVDAEIEKLEKEFDTKCSLEIKNFTENQNKLEIKRVEIDDESKPEKLSKAKKKREKKEKNEQDREKAIALQEIENLKGPAAIELNKIKDKLSKKGLRIKEIISDGNCMYYAVSDQIDKLLTEKKNFQNLRDLTCDYMLRNPDEFQPYLTSDDGDFLDSEKYVEYCEKIKNTSVWGGQLELKALSELLDLTIQVIQSEGPEIIIGEDKKSVKPLIITYHRHMLGSGEHYNSTEPDFKKASQDLEKAINLAEKYNDQKVLSLALSQKGTILRLRGRDEEALECFKQASLYGNCFAKQQIVNLNPYAALCNQMLSGVFEKIKQGESYN</sequence>
<keyword evidence="6" id="KW-1185">Reference proteome</keyword>
<protein>
    <recommendedName>
        <fullName evidence="4">OTU domain-containing protein</fullName>
    </recommendedName>
</protein>
<organism evidence="5 6">
    <name type="scientific">Brachionus calyciflorus</name>
    <dbReference type="NCBI Taxonomy" id="104777"/>
    <lineage>
        <taxon>Eukaryota</taxon>
        <taxon>Metazoa</taxon>
        <taxon>Spiralia</taxon>
        <taxon>Gnathifera</taxon>
        <taxon>Rotifera</taxon>
        <taxon>Eurotatoria</taxon>
        <taxon>Monogononta</taxon>
        <taxon>Pseudotrocha</taxon>
        <taxon>Ploima</taxon>
        <taxon>Brachionidae</taxon>
        <taxon>Brachionus</taxon>
    </lineage>
</organism>
<dbReference type="GO" id="GO:0006570">
    <property type="term" value="P:tyrosine metabolic process"/>
    <property type="evidence" value="ECO:0007669"/>
    <property type="project" value="TreeGrafter"/>
</dbReference>
<evidence type="ECO:0000259" key="4">
    <source>
        <dbReference type="PROSITE" id="PS50802"/>
    </source>
</evidence>
<name>A0A813N2W1_9BILA</name>
<accession>A0A813N2W1</accession>
<dbReference type="PROSITE" id="PS50005">
    <property type="entry name" value="TPR"/>
    <property type="match status" value="1"/>
</dbReference>
<feature type="region of interest" description="Disordered" evidence="3">
    <location>
        <begin position="177"/>
        <end position="198"/>
    </location>
</feature>
<dbReference type="PROSITE" id="PS50802">
    <property type="entry name" value="OTU"/>
    <property type="match status" value="1"/>
</dbReference>
<dbReference type="PANTHER" id="PTHR21405">
    <property type="entry name" value="CDNA SEQUENCE BC021608"/>
    <property type="match status" value="1"/>
</dbReference>
<evidence type="ECO:0000256" key="1">
    <source>
        <dbReference type="ARBA" id="ARBA00006995"/>
    </source>
</evidence>
<dbReference type="Gene3D" id="3.90.70.80">
    <property type="match status" value="1"/>
</dbReference>
<dbReference type="Proteomes" id="UP000663879">
    <property type="component" value="Unassembled WGS sequence"/>
</dbReference>
<dbReference type="InterPro" id="IPR049772">
    <property type="entry name" value="OTU_OTUD6"/>
</dbReference>
<comment type="similarity">
    <text evidence="1">Belongs to the TTC36 family.</text>
</comment>
<reference evidence="5" key="1">
    <citation type="submission" date="2021-02" db="EMBL/GenBank/DDBJ databases">
        <authorList>
            <person name="Nowell W R."/>
        </authorList>
    </citation>
    <scope>NUCLEOTIDE SEQUENCE</scope>
    <source>
        <strain evidence="5">Ploen Becks lab</strain>
    </source>
</reference>